<protein>
    <submittedName>
        <fullName evidence="3">NACHT domain-containing protein</fullName>
    </submittedName>
</protein>
<feature type="transmembrane region" description="Helical" evidence="1">
    <location>
        <begin position="603"/>
        <end position="623"/>
    </location>
</feature>
<reference evidence="3 4" key="1">
    <citation type="journal article" date="2019" name="Int. J. Syst. Evol. Microbiol.">
        <title>The Global Catalogue of Microorganisms (GCM) 10K type strain sequencing project: providing services to taxonomists for standard genome sequencing and annotation.</title>
        <authorList>
            <consortium name="The Broad Institute Genomics Platform"/>
            <consortium name="The Broad Institute Genome Sequencing Center for Infectious Disease"/>
            <person name="Wu L."/>
            <person name="Ma J."/>
        </authorList>
    </citation>
    <scope>NUCLEOTIDE SEQUENCE [LARGE SCALE GENOMIC DNA]</scope>
    <source>
        <strain evidence="3 4">JCM 11448</strain>
    </source>
</reference>
<feature type="transmembrane region" description="Helical" evidence="1">
    <location>
        <begin position="559"/>
        <end position="583"/>
    </location>
</feature>
<feature type="transmembrane region" description="Helical" evidence="1">
    <location>
        <begin position="644"/>
        <end position="665"/>
    </location>
</feature>
<dbReference type="Pfam" id="PF05729">
    <property type="entry name" value="NACHT"/>
    <property type="match status" value="1"/>
</dbReference>
<dbReference type="Gene3D" id="3.40.50.300">
    <property type="entry name" value="P-loop containing nucleotide triphosphate hydrolases"/>
    <property type="match status" value="1"/>
</dbReference>
<dbReference type="InterPro" id="IPR027417">
    <property type="entry name" value="P-loop_NTPase"/>
</dbReference>
<feature type="domain" description="NACHT" evidence="2">
    <location>
        <begin position="167"/>
        <end position="330"/>
    </location>
</feature>
<keyword evidence="4" id="KW-1185">Reference proteome</keyword>
<feature type="transmembrane region" description="Helical" evidence="1">
    <location>
        <begin position="498"/>
        <end position="522"/>
    </location>
</feature>
<proteinExistence type="predicted"/>
<evidence type="ECO:0000256" key="1">
    <source>
        <dbReference type="SAM" id="Phobius"/>
    </source>
</evidence>
<dbReference type="Proteomes" id="UP001500282">
    <property type="component" value="Unassembled WGS sequence"/>
</dbReference>
<sequence>MVLVGGVVAGTGLTLATVAPALVIGLVATVGSIEVLRRRAGRRALREGPTHNAAIGTTVAGSLVQARTIGSVTISGPPRPSFEEALNDAADRLAESLRRQCREEEERRKIQDPIPLPVRWELAPDHVMDHWANICCSAPGAVPRPLSLSGQLDEIAEVFGRVPSKRLVVLGREGSGKTTLTIRFVLDLLAARTGSGDSVPVIFSLASWDPTTMTLRRWMAAQLERDHPGLAEPGPGLAAPGSGAPTLAAALVDNDRILPVLDGFDEIARGLHPLALERLNGNARMSLLLTSRRTEYSAAVAVTDVLTSAAAVELIDLSPADLDNYLPRTTRKATATSTAWDPVLRHLRDHPQHPASAQLAGVLTTPLMVALARTVYSDSPDRDPWKLLDTDRFSTPAALEGHLLDSFIPTVYRDQPPAYRERVPHWLGHLAQHPGRLPSGDGAQDVGEPGTRDLAWWQLGGILGRSSRMCVIGLVSGLAFGLVDWLVMWFVAWQAWGYGLVPALGTGLLNGVSFGSVSGLAFGLANGLKHGDAACEPSRVRVRLLGGKSVGRKEFASRLLSGLLGGFGFAVVVWLVDVLLIGLTQGYPSGFAAWVETGLRGGLLTGLLYGPSAGLVFTIMAMLEAPIDIESVVTPFDLLRVNRTAVLIQLLAFGLVLGTAGGILHGCGNGWFGIDDWIAFGAVGGLGGGLAYGLGLTAWGQWVALVRIWLPLTGRLPWAVGAFLEDAHRRGVLRQTGAVYQFRHARLQDRLAGACRSAR</sequence>
<dbReference type="SUPFAM" id="SSF52540">
    <property type="entry name" value="P-loop containing nucleoside triphosphate hydrolases"/>
    <property type="match status" value="1"/>
</dbReference>
<accession>A0ABN1XH22</accession>
<evidence type="ECO:0000313" key="4">
    <source>
        <dbReference type="Proteomes" id="UP001500282"/>
    </source>
</evidence>
<evidence type="ECO:0000259" key="2">
    <source>
        <dbReference type="Pfam" id="PF05729"/>
    </source>
</evidence>
<feature type="transmembrane region" description="Helical" evidence="1">
    <location>
        <begin position="677"/>
        <end position="699"/>
    </location>
</feature>
<comment type="caution">
    <text evidence="3">The sequence shown here is derived from an EMBL/GenBank/DDBJ whole genome shotgun (WGS) entry which is preliminary data.</text>
</comment>
<keyword evidence="1" id="KW-0812">Transmembrane</keyword>
<dbReference type="EMBL" id="BAAAIH010000059">
    <property type="protein sequence ID" value="GAA1295330.1"/>
    <property type="molecule type" value="Genomic_DNA"/>
</dbReference>
<organism evidence="3 4">
    <name type="scientific">Streptomyces javensis</name>
    <dbReference type="NCBI Taxonomy" id="114698"/>
    <lineage>
        <taxon>Bacteria</taxon>
        <taxon>Bacillati</taxon>
        <taxon>Actinomycetota</taxon>
        <taxon>Actinomycetes</taxon>
        <taxon>Kitasatosporales</taxon>
        <taxon>Streptomycetaceae</taxon>
        <taxon>Streptomyces</taxon>
        <taxon>Streptomyces violaceusniger group</taxon>
    </lineage>
</organism>
<dbReference type="InterPro" id="IPR007111">
    <property type="entry name" value="NACHT_NTPase"/>
</dbReference>
<feature type="transmembrane region" description="Helical" evidence="1">
    <location>
        <begin position="471"/>
        <end position="492"/>
    </location>
</feature>
<keyword evidence="1" id="KW-0472">Membrane</keyword>
<keyword evidence="1" id="KW-1133">Transmembrane helix</keyword>
<gene>
    <name evidence="3" type="ORF">GCM10009579_72400</name>
</gene>
<evidence type="ECO:0000313" key="3">
    <source>
        <dbReference type="EMBL" id="GAA1295330.1"/>
    </source>
</evidence>
<name>A0ABN1XH22_9ACTN</name>
<feature type="transmembrane region" description="Helical" evidence="1">
    <location>
        <begin position="12"/>
        <end position="36"/>
    </location>
</feature>